<dbReference type="EMBL" id="JAGSYN010000187">
    <property type="protein sequence ID" value="KAG7661921.1"/>
    <property type="molecule type" value="Genomic_DNA"/>
</dbReference>
<dbReference type="RefSeq" id="XP_049262154.1">
    <property type="nucleotide sequence ID" value="XM_049408492.1"/>
</dbReference>
<keyword evidence="2" id="KW-1185">Reference proteome</keyword>
<evidence type="ECO:0000313" key="1">
    <source>
        <dbReference type="EMBL" id="KAG7661921.1"/>
    </source>
</evidence>
<protein>
    <submittedName>
        <fullName evidence="1">Uncharacterized protein</fullName>
    </submittedName>
</protein>
<dbReference type="AlphaFoldDB" id="A0A8J5UKE9"/>
<proteinExistence type="predicted"/>
<name>A0A8J5UKE9_9ASCO</name>
<dbReference type="GeneID" id="73471324"/>
<evidence type="ECO:0000313" key="2">
    <source>
        <dbReference type="Proteomes" id="UP000694255"/>
    </source>
</evidence>
<reference evidence="1 2" key="1">
    <citation type="journal article" date="2021" name="DNA Res.">
        <title>Genome analysis of Candida subhashii reveals its hybrid nature and dual mitochondrial genome conformations.</title>
        <authorList>
            <person name="Mixao V."/>
            <person name="Hegedusova E."/>
            <person name="Saus E."/>
            <person name="Pryszcz L.P."/>
            <person name="Cillingova A."/>
            <person name="Nosek J."/>
            <person name="Gabaldon T."/>
        </authorList>
    </citation>
    <scope>NUCLEOTIDE SEQUENCE [LARGE SCALE GENOMIC DNA]</scope>
    <source>
        <strain evidence="1 2">CBS 10753</strain>
    </source>
</reference>
<organism evidence="1 2">
    <name type="scientific">[Candida] subhashii</name>
    <dbReference type="NCBI Taxonomy" id="561895"/>
    <lineage>
        <taxon>Eukaryota</taxon>
        <taxon>Fungi</taxon>
        <taxon>Dikarya</taxon>
        <taxon>Ascomycota</taxon>
        <taxon>Saccharomycotina</taxon>
        <taxon>Pichiomycetes</taxon>
        <taxon>Debaryomycetaceae</taxon>
        <taxon>Spathaspora</taxon>
    </lineage>
</organism>
<comment type="caution">
    <text evidence="1">The sequence shown here is derived from an EMBL/GenBank/DDBJ whole genome shotgun (WGS) entry which is preliminary data.</text>
</comment>
<sequence length="75" mass="8292">MNPTSSSTTSTDEDPYKVLTQGMRAVEGSLKGLLRTHDEFMIQNVRIVNNLSSMSKLSEEIDSAKAKSKENNRSS</sequence>
<dbReference type="OrthoDB" id="4020286at2759"/>
<accession>A0A8J5UKE9</accession>
<gene>
    <name evidence="1" type="ORF">J8A68_004524</name>
</gene>
<dbReference type="Proteomes" id="UP000694255">
    <property type="component" value="Unassembled WGS sequence"/>
</dbReference>